<accession>A0A7R8H111</accession>
<protein>
    <submittedName>
        <fullName evidence="2">DLL</fullName>
    </submittedName>
</protein>
<keyword evidence="1" id="KW-1015">Disulfide bond</keyword>
<evidence type="ECO:0000313" key="3">
    <source>
        <dbReference type="Proteomes" id="UP000675881"/>
    </source>
</evidence>
<dbReference type="PROSITE" id="PS50026">
    <property type="entry name" value="EGF_3"/>
    <property type="match status" value="1"/>
</dbReference>
<dbReference type="AlphaFoldDB" id="A0A7R8H111"/>
<evidence type="ECO:0000256" key="1">
    <source>
        <dbReference type="PROSITE-ProRule" id="PRU00076"/>
    </source>
</evidence>
<feature type="disulfide bond" evidence="1">
    <location>
        <begin position="122"/>
        <end position="131"/>
    </location>
</feature>
<dbReference type="InterPro" id="IPR000742">
    <property type="entry name" value="EGF"/>
</dbReference>
<name>A0A7R8H111_LEPSM</name>
<sequence length="278" mass="31207">MYVLSLTPEDSLISRVATQQWLQASSNWTQGQHSQKLYSTRLTNIVYSVPHITMVMIVIHSVVLVTIPSDIISVDHKGKRSVYPGWEKDPSEPEWDYCTKAICLQGCHSEHGECSSPNECKCRTGWTGPLCDQCVRYPGCEHGYCNKPHECIAMTVGVVYFVKMILTTVLTMSLVVMEQPATTLDKVPTLVNCPPGFTGINCETRITNECSHQPWFERGNLPGEKDRVIILAFVLLDSTEIIVKNELKPPCTHHVRIMVPALMDLKDIFVDVLMDSVV</sequence>
<comment type="caution">
    <text evidence="1">Lacks conserved residue(s) required for the propagation of feature annotation.</text>
</comment>
<dbReference type="Gene3D" id="2.10.25.10">
    <property type="entry name" value="Laminin"/>
    <property type="match status" value="1"/>
</dbReference>
<organism evidence="2 3">
    <name type="scientific">Lepeophtheirus salmonis</name>
    <name type="common">Salmon louse</name>
    <name type="synonym">Caligus salmonis</name>
    <dbReference type="NCBI Taxonomy" id="72036"/>
    <lineage>
        <taxon>Eukaryota</taxon>
        <taxon>Metazoa</taxon>
        <taxon>Ecdysozoa</taxon>
        <taxon>Arthropoda</taxon>
        <taxon>Crustacea</taxon>
        <taxon>Multicrustacea</taxon>
        <taxon>Hexanauplia</taxon>
        <taxon>Copepoda</taxon>
        <taxon>Siphonostomatoida</taxon>
        <taxon>Caligidae</taxon>
        <taxon>Lepeophtheirus</taxon>
    </lineage>
</organism>
<proteinExistence type="predicted"/>
<dbReference type="Proteomes" id="UP000675881">
    <property type="component" value="Chromosome 10"/>
</dbReference>
<dbReference type="OrthoDB" id="283575at2759"/>
<dbReference type="PROSITE" id="PS00022">
    <property type="entry name" value="EGF_1"/>
    <property type="match status" value="1"/>
</dbReference>
<dbReference type="EMBL" id="HG994589">
    <property type="protein sequence ID" value="CAF2799111.1"/>
    <property type="molecule type" value="Genomic_DNA"/>
</dbReference>
<keyword evidence="1" id="KW-0245">EGF-like domain</keyword>
<dbReference type="Pfam" id="PF21700">
    <property type="entry name" value="EGF_DL_JAG"/>
    <property type="match status" value="1"/>
</dbReference>
<evidence type="ECO:0000313" key="2">
    <source>
        <dbReference type="EMBL" id="CAF2799111.1"/>
    </source>
</evidence>
<keyword evidence="3" id="KW-1185">Reference proteome</keyword>
<reference evidence="2" key="1">
    <citation type="submission" date="2021-02" db="EMBL/GenBank/DDBJ databases">
        <authorList>
            <person name="Bekaert M."/>
        </authorList>
    </citation>
    <scope>NUCLEOTIDE SEQUENCE</scope>
    <source>
        <strain evidence="2">IoA-00</strain>
    </source>
</reference>
<gene>
    <name evidence="2" type="ORF">LSAA_2596</name>
</gene>